<keyword evidence="1" id="KW-0479">Metal-binding</keyword>
<accession>A0A6L5XGC3</accession>
<reference evidence="3 4" key="1">
    <citation type="submission" date="2019-08" db="EMBL/GenBank/DDBJ databases">
        <title>In-depth cultivation of the pig gut microbiome towards novel bacterial diversity and tailored functional studies.</title>
        <authorList>
            <person name="Wylensek D."/>
            <person name="Hitch T.C.A."/>
            <person name="Clavel T."/>
        </authorList>
    </citation>
    <scope>NUCLEOTIDE SEQUENCE [LARGE SCALE GENOMIC DNA]</scope>
    <source>
        <strain evidence="3 4">Oil-RF-744-WCA-WT-10</strain>
    </source>
</reference>
<name>A0A6L5XGC3_9BACT</name>
<dbReference type="CDD" id="cd00371">
    <property type="entry name" value="HMA"/>
    <property type="match status" value="1"/>
</dbReference>
<sequence length="64" mass="6736">MTKQFKITGMKCDHCRMSVENAIKGVKGVTAASVDLKAAQAQVEGNFSDDDVTAAVEEAGFGVE</sequence>
<dbReference type="InterPro" id="IPR036163">
    <property type="entry name" value="HMA_dom_sf"/>
</dbReference>
<comment type="caution">
    <text evidence="3">The sequence shown here is derived from an EMBL/GenBank/DDBJ whole genome shotgun (WGS) entry which is preliminary data.</text>
</comment>
<dbReference type="Gene3D" id="3.30.70.100">
    <property type="match status" value="1"/>
</dbReference>
<dbReference type="RefSeq" id="WP_154328198.1">
    <property type="nucleotide sequence ID" value="NZ_CP045696.1"/>
</dbReference>
<proteinExistence type="predicted"/>
<dbReference type="GO" id="GO:0046872">
    <property type="term" value="F:metal ion binding"/>
    <property type="evidence" value="ECO:0007669"/>
    <property type="project" value="UniProtKB-KW"/>
</dbReference>
<dbReference type="EMBL" id="VULT01000025">
    <property type="protein sequence ID" value="MSS18559.1"/>
    <property type="molecule type" value="Genomic_DNA"/>
</dbReference>
<dbReference type="InterPro" id="IPR017969">
    <property type="entry name" value="Heavy-metal-associated_CS"/>
</dbReference>
<dbReference type="AlphaFoldDB" id="A0A6L5XGC3"/>
<evidence type="ECO:0000259" key="2">
    <source>
        <dbReference type="PROSITE" id="PS50846"/>
    </source>
</evidence>
<dbReference type="InterPro" id="IPR006121">
    <property type="entry name" value="HMA_dom"/>
</dbReference>
<dbReference type="SUPFAM" id="SSF55008">
    <property type="entry name" value="HMA, heavy metal-associated domain"/>
    <property type="match status" value="1"/>
</dbReference>
<dbReference type="Pfam" id="PF00403">
    <property type="entry name" value="HMA"/>
    <property type="match status" value="1"/>
</dbReference>
<evidence type="ECO:0000313" key="3">
    <source>
        <dbReference type="EMBL" id="MSS18559.1"/>
    </source>
</evidence>
<feature type="domain" description="HMA" evidence="2">
    <location>
        <begin position="1"/>
        <end position="64"/>
    </location>
</feature>
<dbReference type="PROSITE" id="PS50846">
    <property type="entry name" value="HMA_2"/>
    <property type="match status" value="1"/>
</dbReference>
<gene>
    <name evidence="3" type="ORF">FYJ29_12455</name>
</gene>
<evidence type="ECO:0000313" key="4">
    <source>
        <dbReference type="Proteomes" id="UP000483362"/>
    </source>
</evidence>
<dbReference type="Proteomes" id="UP000483362">
    <property type="component" value="Unassembled WGS sequence"/>
</dbReference>
<organism evidence="3 4">
    <name type="scientific">Sodaliphilus pleomorphus</name>
    <dbReference type="NCBI Taxonomy" id="2606626"/>
    <lineage>
        <taxon>Bacteria</taxon>
        <taxon>Pseudomonadati</taxon>
        <taxon>Bacteroidota</taxon>
        <taxon>Bacteroidia</taxon>
        <taxon>Bacteroidales</taxon>
        <taxon>Muribaculaceae</taxon>
        <taxon>Sodaliphilus</taxon>
    </lineage>
</organism>
<protein>
    <submittedName>
        <fullName evidence="3">Heavy-metal-associated domain-containing protein</fullName>
    </submittedName>
</protein>
<evidence type="ECO:0000256" key="1">
    <source>
        <dbReference type="ARBA" id="ARBA00022723"/>
    </source>
</evidence>
<keyword evidence="4" id="KW-1185">Reference proteome</keyword>
<dbReference type="PROSITE" id="PS01047">
    <property type="entry name" value="HMA_1"/>
    <property type="match status" value="1"/>
</dbReference>